<feature type="transmembrane region" description="Helical" evidence="5">
    <location>
        <begin position="92"/>
        <end position="112"/>
    </location>
</feature>
<evidence type="ECO:0000256" key="3">
    <source>
        <dbReference type="ARBA" id="ARBA00022989"/>
    </source>
</evidence>
<evidence type="ECO:0000256" key="2">
    <source>
        <dbReference type="ARBA" id="ARBA00022692"/>
    </source>
</evidence>
<name>A0A9D4BGB1_DREPO</name>
<keyword evidence="8" id="KW-1185">Reference proteome</keyword>
<reference evidence="7" key="2">
    <citation type="submission" date="2020-11" db="EMBL/GenBank/DDBJ databases">
        <authorList>
            <person name="McCartney M.A."/>
            <person name="Auch B."/>
            <person name="Kono T."/>
            <person name="Mallez S."/>
            <person name="Becker A."/>
            <person name="Gohl D.M."/>
            <person name="Silverstein K.A.T."/>
            <person name="Koren S."/>
            <person name="Bechman K.B."/>
            <person name="Herman A."/>
            <person name="Abrahante J.E."/>
            <person name="Garbe J."/>
        </authorList>
    </citation>
    <scope>NUCLEOTIDE SEQUENCE</scope>
    <source>
        <strain evidence="7">Duluth1</strain>
        <tissue evidence="7">Whole animal</tissue>
    </source>
</reference>
<dbReference type="OrthoDB" id="6148521at2759"/>
<dbReference type="EMBL" id="JAIWYP010000016">
    <property type="protein sequence ID" value="KAH3694012.1"/>
    <property type="molecule type" value="Genomic_DNA"/>
</dbReference>
<comment type="subcellular location">
    <subcellularLocation>
        <location evidence="1">Membrane</location>
        <topology evidence="1">Multi-pass membrane protein</topology>
    </subcellularLocation>
</comment>
<evidence type="ECO:0000313" key="8">
    <source>
        <dbReference type="Proteomes" id="UP000828390"/>
    </source>
</evidence>
<reference evidence="7" key="1">
    <citation type="journal article" date="2019" name="bioRxiv">
        <title>The Genome of the Zebra Mussel, Dreissena polymorpha: A Resource for Invasive Species Research.</title>
        <authorList>
            <person name="McCartney M.A."/>
            <person name="Auch B."/>
            <person name="Kono T."/>
            <person name="Mallez S."/>
            <person name="Zhang Y."/>
            <person name="Obille A."/>
            <person name="Becker A."/>
            <person name="Abrahante J.E."/>
            <person name="Garbe J."/>
            <person name="Badalamenti J.P."/>
            <person name="Herman A."/>
            <person name="Mangelson H."/>
            <person name="Liachko I."/>
            <person name="Sullivan S."/>
            <person name="Sone E.D."/>
            <person name="Koren S."/>
            <person name="Silverstein K.A.T."/>
            <person name="Beckman K.B."/>
            <person name="Gohl D.M."/>
        </authorList>
    </citation>
    <scope>NUCLEOTIDE SEQUENCE</scope>
    <source>
        <strain evidence="7">Duluth1</strain>
        <tissue evidence="7">Whole animal</tissue>
    </source>
</reference>
<keyword evidence="2 5" id="KW-0812">Transmembrane</keyword>
<evidence type="ECO:0000256" key="1">
    <source>
        <dbReference type="ARBA" id="ARBA00004141"/>
    </source>
</evidence>
<dbReference type="Pfam" id="PF07782">
    <property type="entry name" value="DC_STAMP"/>
    <property type="match status" value="1"/>
</dbReference>
<dbReference type="InterPro" id="IPR051856">
    <property type="entry name" value="CSR-E3_Ligase_Protein"/>
</dbReference>
<keyword evidence="3 5" id="KW-1133">Transmembrane helix</keyword>
<feature type="domain" description="Dendritic cell-specific transmembrane protein-like" evidence="6">
    <location>
        <begin position="400"/>
        <end position="590"/>
    </location>
</feature>
<evidence type="ECO:0000313" key="7">
    <source>
        <dbReference type="EMBL" id="KAH3694012.1"/>
    </source>
</evidence>
<sequence>MQNPMYEAAQADNDVICTTKDLKLREAVSEKKQAAGIRNVRFNNPVSVGTHGDVTEWDASRKNGNLGLYNRLKEETHMLFHTGRDENPKIKAAFGILSGLLTGLIFLVILRFTFDYTYLQAGIITVVYTVIVCIGLALSSLCRCIMAILVPNFFTGKGRAILLSIIFGVMLSGPIANISHNFKESGNSLACSVDLIKDQLLVLQRKLDKPVKDIILNVNKKKEALEKTVFAAHRSITEAQSTLKEISQTLATAGPTLEALYQECQKPFNDFYRTCTSKCPLGPMCLCNEAKDISAGLCDNVRKASDYFVTTAATKTMVALDDALKLFTADVDMKVFAKGGANSSKTSKKIQEEINKEVDEKVNVLQMISFVTTKVLSLSLLIIFIQSFLYIKSYLAKDGYDNVYITKGFRSFDEEQERLGQTSLLPLKKGEQTKYVDTRSWKLNNFELTYCTTGLAQVFLHFIFCVTVVLFDYVLFYILNLVRIHGSLELGIQGQGTLKIIVHGDGPVKDFYEFLFQGLDINEGFSSNLHLGRCLPSPNKPYDSNIPVFLVLYLVAIGVVCLRGYGMRLRRKISAYYYPEQEKARITFLHKTIRNRRAGVQRFLRQQVRSTHKECTIKEQLRISTWLRSNCQCLDKVLPNRNQRKCTSCGQTGKESGSTIINCADETTGKTCKAMYCGDCKAALAGVCPLCCDNDVVLRD</sequence>
<comment type="caution">
    <text evidence="7">The sequence shown here is derived from an EMBL/GenBank/DDBJ whole genome shotgun (WGS) entry which is preliminary data.</text>
</comment>
<dbReference type="PANTHER" id="PTHR21041:SF9">
    <property type="entry name" value="DENDRITIC CELL-SPECIFIC TRANSMEMBRANE PROTEIN-LIKE DOMAIN-CONTAINING PROTEIN"/>
    <property type="match status" value="1"/>
</dbReference>
<feature type="transmembrane region" description="Helical" evidence="5">
    <location>
        <begin position="118"/>
        <end position="139"/>
    </location>
</feature>
<keyword evidence="4 5" id="KW-0472">Membrane</keyword>
<evidence type="ECO:0000259" key="6">
    <source>
        <dbReference type="Pfam" id="PF07782"/>
    </source>
</evidence>
<protein>
    <recommendedName>
        <fullName evidence="6">Dendritic cell-specific transmembrane protein-like domain-containing protein</fullName>
    </recommendedName>
</protein>
<feature type="transmembrane region" description="Helical" evidence="5">
    <location>
        <begin position="367"/>
        <end position="391"/>
    </location>
</feature>
<evidence type="ECO:0000256" key="4">
    <source>
        <dbReference type="ARBA" id="ARBA00023136"/>
    </source>
</evidence>
<accession>A0A9D4BGB1</accession>
<dbReference type="PANTHER" id="PTHR21041">
    <property type="entry name" value="DENDRITIC CELL-SPECIFIC TRANSMEMBRANE PROTEIN"/>
    <property type="match status" value="1"/>
</dbReference>
<evidence type="ECO:0000256" key="5">
    <source>
        <dbReference type="SAM" id="Phobius"/>
    </source>
</evidence>
<feature type="transmembrane region" description="Helical" evidence="5">
    <location>
        <begin position="160"/>
        <end position="178"/>
    </location>
</feature>
<organism evidence="7 8">
    <name type="scientific">Dreissena polymorpha</name>
    <name type="common">Zebra mussel</name>
    <name type="synonym">Mytilus polymorpha</name>
    <dbReference type="NCBI Taxonomy" id="45954"/>
    <lineage>
        <taxon>Eukaryota</taxon>
        <taxon>Metazoa</taxon>
        <taxon>Spiralia</taxon>
        <taxon>Lophotrochozoa</taxon>
        <taxon>Mollusca</taxon>
        <taxon>Bivalvia</taxon>
        <taxon>Autobranchia</taxon>
        <taxon>Heteroconchia</taxon>
        <taxon>Euheterodonta</taxon>
        <taxon>Imparidentia</taxon>
        <taxon>Neoheterodontei</taxon>
        <taxon>Myida</taxon>
        <taxon>Dreissenoidea</taxon>
        <taxon>Dreissenidae</taxon>
        <taxon>Dreissena</taxon>
    </lineage>
</organism>
<dbReference type="GO" id="GO:0016020">
    <property type="term" value="C:membrane"/>
    <property type="evidence" value="ECO:0007669"/>
    <property type="project" value="UniProtKB-SubCell"/>
</dbReference>
<dbReference type="AlphaFoldDB" id="A0A9D4BGB1"/>
<dbReference type="Proteomes" id="UP000828390">
    <property type="component" value="Unassembled WGS sequence"/>
</dbReference>
<dbReference type="InterPro" id="IPR012858">
    <property type="entry name" value="DC_STAMP-like"/>
</dbReference>
<proteinExistence type="predicted"/>
<gene>
    <name evidence="7" type="ORF">DPMN_081451</name>
</gene>
<feature type="transmembrane region" description="Helical" evidence="5">
    <location>
        <begin position="458"/>
        <end position="479"/>
    </location>
</feature>
<feature type="transmembrane region" description="Helical" evidence="5">
    <location>
        <begin position="546"/>
        <end position="565"/>
    </location>
</feature>